<dbReference type="PANTHER" id="PTHR34570">
    <property type="entry name" value="OS03G0593100 PROTEIN"/>
    <property type="match status" value="1"/>
</dbReference>
<dbReference type="Proteomes" id="UP000290289">
    <property type="component" value="Chromosome 11"/>
</dbReference>
<gene>
    <name evidence="2" type="ORF">DVH24_003223</name>
</gene>
<dbReference type="AlphaFoldDB" id="A0A498IKP4"/>
<accession>A0A498IKP4</accession>
<evidence type="ECO:0000256" key="1">
    <source>
        <dbReference type="SAM" id="MobiDB-lite"/>
    </source>
</evidence>
<comment type="caution">
    <text evidence="2">The sequence shown here is derived from an EMBL/GenBank/DDBJ whole genome shotgun (WGS) entry which is preliminary data.</text>
</comment>
<dbReference type="SMR" id="A0A498IKP4"/>
<reference evidence="2 3" key="1">
    <citation type="submission" date="2018-10" db="EMBL/GenBank/DDBJ databases">
        <title>A high-quality apple genome assembly.</title>
        <authorList>
            <person name="Hu J."/>
        </authorList>
    </citation>
    <scope>NUCLEOTIDE SEQUENCE [LARGE SCALE GENOMIC DNA]</scope>
    <source>
        <strain evidence="3">cv. HFTH1</strain>
        <tissue evidence="2">Young leaf</tissue>
    </source>
</reference>
<dbReference type="OrthoDB" id="671858at2759"/>
<evidence type="ECO:0000313" key="2">
    <source>
        <dbReference type="EMBL" id="RXH82725.1"/>
    </source>
</evidence>
<dbReference type="KEGG" id="mdm:103430095"/>
<keyword evidence="3" id="KW-1185">Reference proteome</keyword>
<proteinExistence type="predicted"/>
<dbReference type="PANTHER" id="PTHR34570:SF12">
    <property type="entry name" value="EXPRESSED PROTEIN"/>
    <property type="match status" value="1"/>
</dbReference>
<evidence type="ECO:0000313" key="3">
    <source>
        <dbReference type="Proteomes" id="UP000290289"/>
    </source>
</evidence>
<sequence length="134" mass="15167">MARQGKDGTAVHSSIALLQERFRQLQRAKEIRQERELLRQILSESDRTCTPATYYEPTGLFLQSGLTVSHNCKPPPHQPQYSMYLQPNLQSKQSSYLKVSDETRDMGNGGSSSVPVMCRTDNFDDSDVDTSLRL</sequence>
<protein>
    <submittedName>
        <fullName evidence="2">Uncharacterized protein</fullName>
    </submittedName>
</protein>
<organism evidence="2 3">
    <name type="scientific">Malus domestica</name>
    <name type="common">Apple</name>
    <name type="synonym">Pyrus malus</name>
    <dbReference type="NCBI Taxonomy" id="3750"/>
    <lineage>
        <taxon>Eukaryota</taxon>
        <taxon>Viridiplantae</taxon>
        <taxon>Streptophyta</taxon>
        <taxon>Embryophyta</taxon>
        <taxon>Tracheophyta</taxon>
        <taxon>Spermatophyta</taxon>
        <taxon>Magnoliopsida</taxon>
        <taxon>eudicotyledons</taxon>
        <taxon>Gunneridae</taxon>
        <taxon>Pentapetalae</taxon>
        <taxon>rosids</taxon>
        <taxon>fabids</taxon>
        <taxon>Rosales</taxon>
        <taxon>Rosaceae</taxon>
        <taxon>Amygdaloideae</taxon>
        <taxon>Maleae</taxon>
        <taxon>Malus</taxon>
    </lineage>
</organism>
<dbReference type="EMBL" id="RDQH01000337">
    <property type="protein sequence ID" value="RXH82725.1"/>
    <property type="molecule type" value="Genomic_DNA"/>
</dbReference>
<name>A0A498IKP4_MALDO</name>
<feature type="region of interest" description="Disordered" evidence="1">
    <location>
        <begin position="92"/>
        <end position="134"/>
    </location>
</feature>